<sequence length="321" mass="33445">MTIQIKRTPSAPRMAVVGIDIGGTKTHLRLKAHTGQRDMVVPSSDWRKRDWLLDAQAVAGLVSRIAEGEPVAAVGIGAHGCDDKEECEAFEAAIKSVAPWRIHVVNDAELMPAAFGLDHQIGVVAGTGSIAVCRSAENEMLVAGGWGWIIGDEGSAASLVRDAARAVALHLDLSGTLDDPLIALLFETLEIPAPARIGSRLAALGTAREVGKHARLVFDAADAGSALADGVIRDGGRALADLVHRLKSRGSTATSAVAGGSVIVSQPRLWDAFRMGITEIVSDDFSVFLHDGPPVEGAIVLAERLADGHTGTSSASTPEKA</sequence>
<accession>A0ABY5UEU3</accession>
<dbReference type="RefSeq" id="WP_119040877.1">
    <property type="nucleotide sequence ID" value="NZ_CP099968.1"/>
</dbReference>
<dbReference type="InterPro" id="IPR052519">
    <property type="entry name" value="Euk-type_GlcNAc_Kinase"/>
</dbReference>
<dbReference type="SUPFAM" id="SSF53067">
    <property type="entry name" value="Actin-like ATPase domain"/>
    <property type="match status" value="2"/>
</dbReference>
<gene>
    <name evidence="2" type="ORF">NIK97_18485</name>
</gene>
<reference evidence="2" key="1">
    <citation type="submission" date="2022-06" db="EMBL/GenBank/DDBJ databases">
        <title>Complete Genome Sequence of Deoxynivalenol-bioadsorption Ochrobactrum pseudintermedium ASAG-D25.</title>
        <authorList>
            <person name="Wang N."/>
        </authorList>
    </citation>
    <scope>NUCLEOTIDE SEQUENCE</scope>
    <source>
        <strain evidence="2">ASAG-D25</strain>
    </source>
</reference>
<keyword evidence="2" id="KW-0808">Transferase</keyword>
<protein>
    <submittedName>
        <fullName evidence="2">Sugar kinase</fullName>
    </submittedName>
</protein>
<dbReference type="EMBL" id="CP099968">
    <property type="protein sequence ID" value="UWL61865.1"/>
    <property type="molecule type" value="Genomic_DNA"/>
</dbReference>
<dbReference type="GO" id="GO:0016301">
    <property type="term" value="F:kinase activity"/>
    <property type="evidence" value="ECO:0007669"/>
    <property type="project" value="UniProtKB-KW"/>
</dbReference>
<organism evidence="2 3">
    <name type="scientific">Brucella pseudintermedia</name>
    <dbReference type="NCBI Taxonomy" id="370111"/>
    <lineage>
        <taxon>Bacteria</taxon>
        <taxon>Pseudomonadati</taxon>
        <taxon>Pseudomonadota</taxon>
        <taxon>Alphaproteobacteria</taxon>
        <taxon>Hyphomicrobiales</taxon>
        <taxon>Brucellaceae</taxon>
        <taxon>Brucella/Ochrobactrum group</taxon>
        <taxon>Brucella</taxon>
    </lineage>
</organism>
<feature type="domain" description="ATPase BadF/BadG/BcrA/BcrD type" evidence="1">
    <location>
        <begin position="17"/>
        <end position="299"/>
    </location>
</feature>
<dbReference type="InterPro" id="IPR002731">
    <property type="entry name" value="ATPase_BadF"/>
</dbReference>
<dbReference type="Gene3D" id="3.30.420.40">
    <property type="match status" value="2"/>
</dbReference>
<keyword evidence="2" id="KW-0418">Kinase</keyword>
<evidence type="ECO:0000313" key="3">
    <source>
        <dbReference type="Proteomes" id="UP001058739"/>
    </source>
</evidence>
<proteinExistence type="predicted"/>
<evidence type="ECO:0000313" key="2">
    <source>
        <dbReference type="EMBL" id="UWL61865.1"/>
    </source>
</evidence>
<dbReference type="Pfam" id="PF01869">
    <property type="entry name" value="BcrAD_BadFG"/>
    <property type="match status" value="1"/>
</dbReference>
<evidence type="ECO:0000259" key="1">
    <source>
        <dbReference type="Pfam" id="PF01869"/>
    </source>
</evidence>
<keyword evidence="3" id="KW-1185">Reference proteome</keyword>
<dbReference type="InterPro" id="IPR043129">
    <property type="entry name" value="ATPase_NBD"/>
</dbReference>
<name>A0ABY5UEU3_9HYPH</name>
<dbReference type="PANTHER" id="PTHR43190:SF3">
    <property type="entry name" value="N-ACETYL-D-GLUCOSAMINE KINASE"/>
    <property type="match status" value="1"/>
</dbReference>
<dbReference type="PANTHER" id="PTHR43190">
    <property type="entry name" value="N-ACETYL-D-GLUCOSAMINE KINASE"/>
    <property type="match status" value="1"/>
</dbReference>
<dbReference type="Proteomes" id="UP001058739">
    <property type="component" value="Chromosome 02"/>
</dbReference>